<comment type="caution">
    <text evidence="1">The sequence shown here is derived from an EMBL/GenBank/DDBJ whole genome shotgun (WGS) entry which is preliminary data.</text>
</comment>
<proteinExistence type="predicted"/>
<name>A0A7I8WNF8_BURXY</name>
<dbReference type="AlphaFoldDB" id="A0A7I8WNF8"/>
<dbReference type="Proteomes" id="UP000659654">
    <property type="component" value="Unassembled WGS sequence"/>
</dbReference>
<evidence type="ECO:0000313" key="2">
    <source>
        <dbReference type="Proteomes" id="UP000659654"/>
    </source>
</evidence>
<gene>
    <name evidence="1" type="ORF">BXYJ_LOCUS3198</name>
</gene>
<accession>A0A7I8WNF8</accession>
<protein>
    <submittedName>
        <fullName evidence="1">(pine wood nematode) hypothetical protein</fullName>
    </submittedName>
</protein>
<reference evidence="1" key="1">
    <citation type="submission" date="2020-09" db="EMBL/GenBank/DDBJ databases">
        <authorList>
            <person name="Kikuchi T."/>
        </authorList>
    </citation>
    <scope>NUCLEOTIDE SEQUENCE</scope>
    <source>
        <strain evidence="1">Ka4C1</strain>
    </source>
</reference>
<keyword evidence="2" id="KW-1185">Reference proteome</keyword>
<sequence length="230" mass="27566">MRRCWWEESLLSDCYHSDNTLDHHTTRNMSRWKQGERSLSVKCMPSINQYAMYNSQRMEDVLPNCHNAYNSLDNNASSDLPRRQSGRVILRSRRLFTTEQYRVYHGSRKESLLSYNYNHKHSVDDNSTRNMSRWKQGRRSMPVECMPSTDQYGMYDSQRLESMLPNRHNNYNSLDNNASRNLPRRLCSWCLFTAKQYRVYDGSRKESLLSYNYNHKHSVDDNSTRDMSRW</sequence>
<dbReference type="EMBL" id="CAJFDI010000002">
    <property type="protein sequence ID" value="CAD5213774.1"/>
    <property type="molecule type" value="Genomic_DNA"/>
</dbReference>
<dbReference type="Proteomes" id="UP000582659">
    <property type="component" value="Unassembled WGS sequence"/>
</dbReference>
<dbReference type="EMBL" id="CAJFCV020000002">
    <property type="protein sequence ID" value="CAG9093313.1"/>
    <property type="molecule type" value="Genomic_DNA"/>
</dbReference>
<evidence type="ECO:0000313" key="1">
    <source>
        <dbReference type="EMBL" id="CAD5213774.1"/>
    </source>
</evidence>
<organism evidence="1 2">
    <name type="scientific">Bursaphelenchus xylophilus</name>
    <name type="common">Pinewood nematode worm</name>
    <name type="synonym">Aphelenchoides xylophilus</name>
    <dbReference type="NCBI Taxonomy" id="6326"/>
    <lineage>
        <taxon>Eukaryota</taxon>
        <taxon>Metazoa</taxon>
        <taxon>Ecdysozoa</taxon>
        <taxon>Nematoda</taxon>
        <taxon>Chromadorea</taxon>
        <taxon>Rhabditida</taxon>
        <taxon>Tylenchina</taxon>
        <taxon>Tylenchomorpha</taxon>
        <taxon>Aphelenchoidea</taxon>
        <taxon>Aphelenchoididae</taxon>
        <taxon>Bursaphelenchus</taxon>
    </lineage>
</organism>